<dbReference type="Pfam" id="PF13180">
    <property type="entry name" value="PDZ_2"/>
    <property type="match status" value="1"/>
</dbReference>
<protein>
    <submittedName>
        <fullName evidence="9">S41 family peptidase</fullName>
    </submittedName>
</protein>
<evidence type="ECO:0000256" key="1">
    <source>
        <dbReference type="ARBA" id="ARBA00009179"/>
    </source>
</evidence>
<dbReference type="AlphaFoldDB" id="A0A9D1I6J2"/>
<dbReference type="EMBL" id="DVMM01000001">
    <property type="protein sequence ID" value="HIU28662.1"/>
    <property type="molecule type" value="Genomic_DNA"/>
</dbReference>
<dbReference type="CDD" id="cd07560">
    <property type="entry name" value="Peptidase_S41_CPP"/>
    <property type="match status" value="1"/>
</dbReference>
<dbReference type="InterPro" id="IPR055210">
    <property type="entry name" value="CtpA/B_N"/>
</dbReference>
<dbReference type="Pfam" id="PF03572">
    <property type="entry name" value="Peptidase_S41"/>
    <property type="match status" value="1"/>
</dbReference>
<keyword evidence="7" id="KW-0812">Transmembrane</keyword>
<dbReference type="PANTHER" id="PTHR32060:SF30">
    <property type="entry name" value="CARBOXY-TERMINAL PROCESSING PROTEASE CTPA"/>
    <property type="match status" value="1"/>
</dbReference>
<keyword evidence="2 5" id="KW-0645">Protease</keyword>
<dbReference type="GO" id="GO:0006508">
    <property type="term" value="P:proteolysis"/>
    <property type="evidence" value="ECO:0007669"/>
    <property type="project" value="UniProtKB-KW"/>
</dbReference>
<dbReference type="Pfam" id="PF22694">
    <property type="entry name" value="CtpB_N-like"/>
    <property type="match status" value="1"/>
</dbReference>
<dbReference type="NCBIfam" id="TIGR00225">
    <property type="entry name" value="prc"/>
    <property type="match status" value="1"/>
</dbReference>
<dbReference type="InterPro" id="IPR036034">
    <property type="entry name" value="PDZ_sf"/>
</dbReference>
<dbReference type="PROSITE" id="PS50106">
    <property type="entry name" value="PDZ"/>
    <property type="match status" value="1"/>
</dbReference>
<organism evidence="9 10">
    <name type="scientific">Candidatus Egerieisoma faecipullorum</name>
    <dbReference type="NCBI Taxonomy" id="2840963"/>
    <lineage>
        <taxon>Bacteria</taxon>
        <taxon>Bacillati</taxon>
        <taxon>Bacillota</taxon>
        <taxon>Clostridia</taxon>
        <taxon>Eubacteriales</taxon>
        <taxon>Clostridiaceae</taxon>
        <taxon>Clostridiaceae incertae sedis</taxon>
        <taxon>Candidatus Egerieisoma</taxon>
    </lineage>
</organism>
<evidence type="ECO:0000259" key="8">
    <source>
        <dbReference type="PROSITE" id="PS50106"/>
    </source>
</evidence>
<evidence type="ECO:0000256" key="4">
    <source>
        <dbReference type="ARBA" id="ARBA00022825"/>
    </source>
</evidence>
<feature type="domain" description="PDZ" evidence="8">
    <location>
        <begin position="141"/>
        <end position="220"/>
    </location>
</feature>
<dbReference type="GO" id="GO:0008236">
    <property type="term" value="F:serine-type peptidase activity"/>
    <property type="evidence" value="ECO:0007669"/>
    <property type="project" value="UniProtKB-KW"/>
</dbReference>
<evidence type="ECO:0000313" key="9">
    <source>
        <dbReference type="EMBL" id="HIU28662.1"/>
    </source>
</evidence>
<evidence type="ECO:0000256" key="3">
    <source>
        <dbReference type="ARBA" id="ARBA00022801"/>
    </source>
</evidence>
<dbReference type="InterPro" id="IPR029045">
    <property type="entry name" value="ClpP/crotonase-like_dom_sf"/>
</dbReference>
<dbReference type="SMART" id="SM00228">
    <property type="entry name" value="PDZ"/>
    <property type="match status" value="1"/>
</dbReference>
<dbReference type="Gene3D" id="3.90.226.10">
    <property type="entry name" value="2-enoyl-CoA Hydratase, Chain A, domain 1"/>
    <property type="match status" value="1"/>
</dbReference>
<name>A0A9D1I6J2_9CLOT</name>
<evidence type="ECO:0000256" key="2">
    <source>
        <dbReference type="ARBA" id="ARBA00022670"/>
    </source>
</evidence>
<dbReference type="GO" id="GO:0007165">
    <property type="term" value="P:signal transduction"/>
    <property type="evidence" value="ECO:0007669"/>
    <property type="project" value="TreeGrafter"/>
</dbReference>
<evidence type="ECO:0000256" key="6">
    <source>
        <dbReference type="SAM" id="MobiDB-lite"/>
    </source>
</evidence>
<sequence length="437" mass="47968">MSEEKEQEQKLPEEREKIPAPENPSKEKAKKERSCIRVNGGVLFLCAVLLVIVTVFATFFVADKLYYNGALFRESDSVSFAGENTDKYKTAKFQDILTFIENNYCLDYDINEVIEGAINGAVEALGDPYTRYLKPGELDAYVDYITGTYTGVGITYTMTESGMLVSDVTEESPAAIAGMREGDLITHINGKAVADYSDEEMTALFGTAGNEVQLSVTHSDDTAETLTITVARVSRQSVFVTDYEGIMYVRITQFDEDTGAEFLQAMEKIEAVGCRGMILDLRDNGGGYESQADIVADRILPAGVIAYSEDKNGNRLSEILSDETCINVPLAVLVNGRTASASELVTGAIRDYEKGTIIGTKTFGKALGQTRREYTEDGSGIILTVARYFTPSGECIHGTGITPDLIVELPEEYAEASIDEIPFEQDTQLQRAFELFQ</sequence>
<keyword evidence="7" id="KW-0472">Membrane</keyword>
<feature type="region of interest" description="Disordered" evidence="6">
    <location>
        <begin position="1"/>
        <end position="30"/>
    </location>
</feature>
<dbReference type="GO" id="GO:0004175">
    <property type="term" value="F:endopeptidase activity"/>
    <property type="evidence" value="ECO:0007669"/>
    <property type="project" value="TreeGrafter"/>
</dbReference>
<evidence type="ECO:0000313" key="10">
    <source>
        <dbReference type="Proteomes" id="UP000824089"/>
    </source>
</evidence>
<dbReference type="SUPFAM" id="SSF52096">
    <property type="entry name" value="ClpP/crotonase"/>
    <property type="match status" value="1"/>
</dbReference>
<keyword evidence="3 5" id="KW-0378">Hydrolase</keyword>
<feature type="compositionally biased region" description="Basic and acidic residues" evidence="6">
    <location>
        <begin position="7"/>
        <end position="30"/>
    </location>
</feature>
<dbReference type="InterPro" id="IPR004447">
    <property type="entry name" value="Peptidase_S41A"/>
</dbReference>
<dbReference type="SUPFAM" id="SSF50156">
    <property type="entry name" value="PDZ domain-like"/>
    <property type="match status" value="1"/>
</dbReference>
<reference evidence="9" key="2">
    <citation type="journal article" date="2021" name="PeerJ">
        <title>Extensive microbial diversity within the chicken gut microbiome revealed by metagenomics and culture.</title>
        <authorList>
            <person name="Gilroy R."/>
            <person name="Ravi A."/>
            <person name="Getino M."/>
            <person name="Pursley I."/>
            <person name="Horton D.L."/>
            <person name="Alikhan N.F."/>
            <person name="Baker D."/>
            <person name="Gharbi K."/>
            <person name="Hall N."/>
            <person name="Watson M."/>
            <person name="Adriaenssens E.M."/>
            <person name="Foster-Nyarko E."/>
            <person name="Jarju S."/>
            <person name="Secka A."/>
            <person name="Antonio M."/>
            <person name="Oren A."/>
            <person name="Chaudhuri R.R."/>
            <person name="La Ragione R."/>
            <person name="Hildebrand F."/>
            <person name="Pallen M.J."/>
        </authorList>
    </citation>
    <scope>NUCLEOTIDE SEQUENCE</scope>
    <source>
        <strain evidence="9">CHK195-4489</strain>
    </source>
</reference>
<accession>A0A9D1I6J2</accession>
<dbReference type="PANTHER" id="PTHR32060">
    <property type="entry name" value="TAIL-SPECIFIC PROTEASE"/>
    <property type="match status" value="1"/>
</dbReference>
<dbReference type="Proteomes" id="UP000824089">
    <property type="component" value="Unassembled WGS sequence"/>
</dbReference>
<dbReference type="Gene3D" id="3.30.750.44">
    <property type="match status" value="1"/>
</dbReference>
<proteinExistence type="inferred from homology"/>
<dbReference type="Gene3D" id="2.30.42.10">
    <property type="match status" value="1"/>
</dbReference>
<reference evidence="9" key="1">
    <citation type="submission" date="2020-10" db="EMBL/GenBank/DDBJ databases">
        <authorList>
            <person name="Gilroy R."/>
        </authorList>
    </citation>
    <scope>NUCLEOTIDE SEQUENCE</scope>
    <source>
        <strain evidence="9">CHK195-4489</strain>
    </source>
</reference>
<comment type="similarity">
    <text evidence="1 5">Belongs to the peptidase S41A family.</text>
</comment>
<comment type="caution">
    <text evidence="9">The sequence shown here is derived from an EMBL/GenBank/DDBJ whole genome shotgun (WGS) entry which is preliminary data.</text>
</comment>
<dbReference type="SMART" id="SM00245">
    <property type="entry name" value="TSPc"/>
    <property type="match status" value="1"/>
</dbReference>
<dbReference type="InterPro" id="IPR005151">
    <property type="entry name" value="Tail-specific_protease"/>
</dbReference>
<gene>
    <name evidence="9" type="ORF">IAD50_00015</name>
</gene>
<keyword evidence="4 5" id="KW-0720">Serine protease</keyword>
<dbReference type="GO" id="GO:0030288">
    <property type="term" value="C:outer membrane-bounded periplasmic space"/>
    <property type="evidence" value="ECO:0007669"/>
    <property type="project" value="TreeGrafter"/>
</dbReference>
<keyword evidence="7" id="KW-1133">Transmembrane helix</keyword>
<feature type="transmembrane region" description="Helical" evidence="7">
    <location>
        <begin position="38"/>
        <end position="62"/>
    </location>
</feature>
<evidence type="ECO:0000256" key="5">
    <source>
        <dbReference type="RuleBase" id="RU004404"/>
    </source>
</evidence>
<dbReference type="InterPro" id="IPR001478">
    <property type="entry name" value="PDZ"/>
</dbReference>
<evidence type="ECO:0000256" key="7">
    <source>
        <dbReference type="SAM" id="Phobius"/>
    </source>
</evidence>